<organism evidence="10 11">
    <name type="scientific">Carboxydichorda subterranea</name>
    <dbReference type="NCBI Taxonomy" id="3109565"/>
    <lineage>
        <taxon>Bacteria</taxon>
        <taxon>Bacillati</taxon>
        <taxon>Bacillota</taxon>
        <taxon>Limnochordia</taxon>
        <taxon>Limnochordales</taxon>
        <taxon>Geochordaceae</taxon>
        <taxon>Carboxydichorda</taxon>
    </lineage>
</organism>
<dbReference type="PANTHER" id="PTHR30294:SF29">
    <property type="entry name" value="MULTIDRUG ABC TRANSPORTER PERMEASE YBHS-RELATED"/>
    <property type="match status" value="1"/>
</dbReference>
<evidence type="ECO:0000256" key="5">
    <source>
        <dbReference type="ARBA" id="ARBA00022692"/>
    </source>
</evidence>
<dbReference type="InterPro" id="IPR013525">
    <property type="entry name" value="ABC2_TM"/>
</dbReference>
<sequence>MGVVTADERVRRIERASGRWVRLLRGAFEIARKDLTEFVRDRMRLVSFIVMPIFMMVMTGYIFPSQTMLQNVPFVVVDQDRGIAGAQLVQALAGLGPRGRPAQPGEARALRILTESTPEAAARAIQSGRARGALVIPPDLTEHLMTRTPSTLTLMPDPANPQMSAVVAGIIQGVVTAASERLSGGPARLLQLKGLEQATDINYFSFMAPGIMAMVVVMAVMTGLAGAVSREREIGTLDGLLIAPVPRLSLILGKAISQSVRGLAQGALVLLLGIVLFGVQVKGSLWMVALMLLLGVFSFVGVGILVSAISTEQETALTVMMTLTFPMMFLSGAFFPVDQMPPVLQVISRFIPLSYVIDSLRKIMLLGAGWGAVGGEVAILAAFGAVTLAVAVPAFSRAITR</sequence>
<comment type="similarity">
    <text evidence="2 8">Belongs to the ABC-2 integral membrane protein family.</text>
</comment>
<keyword evidence="11" id="KW-1185">Reference proteome</keyword>
<evidence type="ECO:0000256" key="7">
    <source>
        <dbReference type="ARBA" id="ARBA00023136"/>
    </source>
</evidence>
<feature type="transmembrane region" description="Helical" evidence="8">
    <location>
        <begin position="260"/>
        <end position="279"/>
    </location>
</feature>
<protein>
    <recommendedName>
        <fullName evidence="8">Transport permease protein</fullName>
    </recommendedName>
</protein>
<dbReference type="Gene3D" id="3.40.1710.10">
    <property type="entry name" value="abc type-2 transporter like domain"/>
    <property type="match status" value="1"/>
</dbReference>
<evidence type="ECO:0000259" key="9">
    <source>
        <dbReference type="PROSITE" id="PS51012"/>
    </source>
</evidence>
<evidence type="ECO:0000256" key="1">
    <source>
        <dbReference type="ARBA" id="ARBA00004651"/>
    </source>
</evidence>
<dbReference type="InterPro" id="IPR047817">
    <property type="entry name" value="ABC2_TM_bact-type"/>
</dbReference>
<dbReference type="InterPro" id="IPR051449">
    <property type="entry name" value="ABC-2_transporter_component"/>
</dbReference>
<feature type="transmembrane region" description="Helical" evidence="8">
    <location>
        <begin position="203"/>
        <end position="228"/>
    </location>
</feature>
<feature type="transmembrane region" description="Helical" evidence="8">
    <location>
        <begin position="316"/>
        <end position="335"/>
    </location>
</feature>
<evidence type="ECO:0000256" key="6">
    <source>
        <dbReference type="ARBA" id="ARBA00022989"/>
    </source>
</evidence>
<name>A0ABZ1BWF5_9FIRM</name>
<evidence type="ECO:0000313" key="10">
    <source>
        <dbReference type="EMBL" id="WRP16950.1"/>
    </source>
</evidence>
<evidence type="ECO:0000256" key="8">
    <source>
        <dbReference type="RuleBase" id="RU361157"/>
    </source>
</evidence>
<dbReference type="PANTHER" id="PTHR30294">
    <property type="entry name" value="MEMBRANE COMPONENT OF ABC TRANSPORTER YHHJ-RELATED"/>
    <property type="match status" value="1"/>
</dbReference>
<dbReference type="PRINTS" id="PR00164">
    <property type="entry name" value="ABC2TRNSPORT"/>
</dbReference>
<feature type="transmembrane region" description="Helical" evidence="8">
    <location>
        <begin position="368"/>
        <end position="395"/>
    </location>
</feature>
<dbReference type="RefSeq" id="WP_324716222.1">
    <property type="nucleotide sequence ID" value="NZ_CP141615.1"/>
</dbReference>
<proteinExistence type="inferred from homology"/>
<feature type="domain" description="ABC transmembrane type-2" evidence="9">
    <location>
        <begin position="152"/>
        <end position="398"/>
    </location>
</feature>
<dbReference type="Pfam" id="PF12698">
    <property type="entry name" value="ABC2_membrane_3"/>
    <property type="match status" value="1"/>
</dbReference>
<keyword evidence="7 8" id="KW-0472">Membrane</keyword>
<keyword evidence="4 8" id="KW-1003">Cell membrane</keyword>
<feature type="transmembrane region" description="Helical" evidence="8">
    <location>
        <begin position="285"/>
        <end position="309"/>
    </location>
</feature>
<feature type="transmembrane region" description="Helical" evidence="8">
    <location>
        <begin position="45"/>
        <end position="63"/>
    </location>
</feature>
<dbReference type="PROSITE" id="PS51012">
    <property type="entry name" value="ABC_TM2"/>
    <property type="match status" value="1"/>
</dbReference>
<evidence type="ECO:0000256" key="2">
    <source>
        <dbReference type="ARBA" id="ARBA00007783"/>
    </source>
</evidence>
<keyword evidence="3 8" id="KW-0813">Transport</keyword>
<evidence type="ECO:0000313" key="11">
    <source>
        <dbReference type="Proteomes" id="UP001332192"/>
    </source>
</evidence>
<accession>A0ABZ1BWF5</accession>
<dbReference type="Proteomes" id="UP001332192">
    <property type="component" value="Chromosome"/>
</dbReference>
<gene>
    <name evidence="10" type="ORF">U7230_12790</name>
</gene>
<keyword evidence="6 8" id="KW-1133">Transmembrane helix</keyword>
<evidence type="ECO:0000256" key="4">
    <source>
        <dbReference type="ARBA" id="ARBA00022475"/>
    </source>
</evidence>
<dbReference type="InterPro" id="IPR000412">
    <property type="entry name" value="ABC_2_transport"/>
</dbReference>
<comment type="subcellular location">
    <subcellularLocation>
        <location evidence="1 8">Cell membrane</location>
        <topology evidence="1 8">Multi-pass membrane protein</topology>
    </subcellularLocation>
</comment>
<dbReference type="EMBL" id="CP141615">
    <property type="protein sequence ID" value="WRP16950.1"/>
    <property type="molecule type" value="Genomic_DNA"/>
</dbReference>
<evidence type="ECO:0000256" key="3">
    <source>
        <dbReference type="ARBA" id="ARBA00022448"/>
    </source>
</evidence>
<keyword evidence="5 8" id="KW-0812">Transmembrane</keyword>
<reference evidence="10 11" key="1">
    <citation type="journal article" date="2024" name="Front. Microbiol.">
        <title>Novel thermophilic genera Geochorda gen. nov. and Carboxydochorda gen. nov. from the deep terrestrial subsurface reveal the ecophysiological diversity in the class Limnochordia.</title>
        <authorList>
            <person name="Karnachuk O.V."/>
            <person name="Lukina A.P."/>
            <person name="Avakyan M.R."/>
            <person name="Kadnikov V.V."/>
            <person name="Begmatov S."/>
            <person name="Beletsky A.V."/>
            <person name="Vlasova K.G."/>
            <person name="Novikov A.A."/>
            <person name="Shcherbakova V.A."/>
            <person name="Mardanov A.V."/>
            <person name="Ravin N.V."/>
        </authorList>
    </citation>
    <scope>NUCLEOTIDE SEQUENCE [LARGE SCALE GENOMIC DNA]</scope>
    <source>
        <strain evidence="10 11">L945</strain>
    </source>
</reference>